<name>A0A382RDU8_9ZZZZ</name>
<protein>
    <submittedName>
        <fullName evidence="1">Uncharacterized protein</fullName>
    </submittedName>
</protein>
<dbReference type="EMBL" id="UINC01121024">
    <property type="protein sequence ID" value="SVC95884.1"/>
    <property type="molecule type" value="Genomic_DNA"/>
</dbReference>
<organism evidence="1">
    <name type="scientific">marine metagenome</name>
    <dbReference type="NCBI Taxonomy" id="408172"/>
    <lineage>
        <taxon>unclassified sequences</taxon>
        <taxon>metagenomes</taxon>
        <taxon>ecological metagenomes</taxon>
    </lineage>
</organism>
<gene>
    <name evidence="1" type="ORF">METZ01_LOCUS348738</name>
</gene>
<reference evidence="1" key="1">
    <citation type="submission" date="2018-05" db="EMBL/GenBank/DDBJ databases">
        <authorList>
            <person name="Lanie J.A."/>
            <person name="Ng W.-L."/>
            <person name="Kazmierczak K.M."/>
            <person name="Andrzejewski T.M."/>
            <person name="Davidsen T.M."/>
            <person name="Wayne K.J."/>
            <person name="Tettelin H."/>
            <person name="Glass J.I."/>
            <person name="Rusch D."/>
            <person name="Podicherti R."/>
            <person name="Tsui H.-C.T."/>
            <person name="Winkler M.E."/>
        </authorList>
    </citation>
    <scope>NUCLEOTIDE SEQUENCE</scope>
</reference>
<accession>A0A382RDU8</accession>
<feature type="non-terminal residue" evidence="1">
    <location>
        <position position="39"/>
    </location>
</feature>
<evidence type="ECO:0000313" key="1">
    <source>
        <dbReference type="EMBL" id="SVC95884.1"/>
    </source>
</evidence>
<dbReference type="AlphaFoldDB" id="A0A382RDU8"/>
<proteinExistence type="predicted"/>
<sequence length="39" mass="4395">MLCLTRVLGLLILVGCGAKDPVRDLSRDLDRYPEYSLMV</sequence>